<dbReference type="Pfam" id="PF12441">
    <property type="entry name" value="CopG_antitoxin"/>
    <property type="match status" value="1"/>
</dbReference>
<gene>
    <name evidence="1" type="ORF">HNR60_002241</name>
</gene>
<protein>
    <submittedName>
        <fullName evidence="1">Putative DNA binding CopG/RHH family protein</fullName>
    </submittedName>
</protein>
<dbReference type="GO" id="GO:0006355">
    <property type="term" value="P:regulation of DNA-templated transcription"/>
    <property type="evidence" value="ECO:0007669"/>
    <property type="project" value="InterPro"/>
</dbReference>
<sequence>MKKKLPKLRSDAAAEAFVAEADLTQYDLSGMVPMRFELKPKDKSVNLRLPAQLLEAVQQRAKQAGIPYQRYIRMALERALQGSKLQRRAPDAAQRVSVAT</sequence>
<comment type="caution">
    <text evidence="1">The sequence shown here is derived from an EMBL/GenBank/DDBJ whole genome shotgun (WGS) entry which is preliminary data.</text>
</comment>
<dbReference type="EMBL" id="JACHIH010000011">
    <property type="protein sequence ID" value="MBB5047486.1"/>
    <property type="molecule type" value="Genomic_DNA"/>
</dbReference>
<keyword evidence="2" id="KW-1185">Reference proteome</keyword>
<dbReference type="InterPro" id="IPR013321">
    <property type="entry name" value="Arc_rbn_hlx_hlx"/>
</dbReference>
<organism evidence="1 2">
    <name type="scientific">Rhodopseudomonas rhenobacensis</name>
    <dbReference type="NCBI Taxonomy" id="87461"/>
    <lineage>
        <taxon>Bacteria</taxon>
        <taxon>Pseudomonadati</taxon>
        <taxon>Pseudomonadota</taxon>
        <taxon>Alphaproteobacteria</taxon>
        <taxon>Hyphomicrobiales</taxon>
        <taxon>Nitrobacteraceae</taxon>
        <taxon>Rhodopseudomonas</taxon>
    </lineage>
</organism>
<accession>A0A7W7Z3U8</accession>
<name>A0A7W7Z3U8_9BRAD</name>
<dbReference type="Gene3D" id="1.10.1220.10">
    <property type="entry name" value="Met repressor-like"/>
    <property type="match status" value="1"/>
</dbReference>
<dbReference type="InterPro" id="IPR022148">
    <property type="entry name" value="CopG_antitoxin"/>
</dbReference>
<dbReference type="AlphaFoldDB" id="A0A7W7Z3U8"/>
<dbReference type="SUPFAM" id="SSF47598">
    <property type="entry name" value="Ribbon-helix-helix"/>
    <property type="match status" value="1"/>
</dbReference>
<evidence type="ECO:0000313" key="2">
    <source>
        <dbReference type="Proteomes" id="UP000542353"/>
    </source>
</evidence>
<dbReference type="InterPro" id="IPR010985">
    <property type="entry name" value="Ribbon_hlx_hlx"/>
</dbReference>
<reference evidence="1 2" key="1">
    <citation type="submission" date="2020-08" db="EMBL/GenBank/DDBJ databases">
        <title>Genomic Encyclopedia of Type Strains, Phase IV (KMG-IV): sequencing the most valuable type-strain genomes for metagenomic binning, comparative biology and taxonomic classification.</title>
        <authorList>
            <person name="Goeker M."/>
        </authorList>
    </citation>
    <scope>NUCLEOTIDE SEQUENCE [LARGE SCALE GENOMIC DNA]</scope>
    <source>
        <strain evidence="1 2">DSM 12706</strain>
    </source>
</reference>
<dbReference type="RefSeq" id="WP_184257353.1">
    <property type="nucleotide sequence ID" value="NZ_JACHIH010000011.1"/>
</dbReference>
<evidence type="ECO:0000313" key="1">
    <source>
        <dbReference type="EMBL" id="MBB5047486.1"/>
    </source>
</evidence>
<proteinExistence type="predicted"/>
<dbReference type="Proteomes" id="UP000542353">
    <property type="component" value="Unassembled WGS sequence"/>
</dbReference>